<evidence type="ECO:0000313" key="13">
    <source>
        <dbReference type="Proteomes" id="UP001396334"/>
    </source>
</evidence>
<evidence type="ECO:0000256" key="4">
    <source>
        <dbReference type="ARBA" id="ARBA00022763"/>
    </source>
</evidence>
<keyword evidence="6" id="KW-0233">DNA recombination</keyword>
<dbReference type="InterPro" id="IPR014646">
    <property type="entry name" value="Rfa2/RPA32"/>
</dbReference>
<evidence type="ECO:0000256" key="7">
    <source>
        <dbReference type="ARBA" id="ARBA00023204"/>
    </source>
</evidence>
<evidence type="ECO:0000256" key="3">
    <source>
        <dbReference type="ARBA" id="ARBA00022705"/>
    </source>
</evidence>
<dbReference type="PANTHER" id="PTHR13989">
    <property type="entry name" value="REPLICATION PROTEIN A-RELATED"/>
    <property type="match status" value="1"/>
</dbReference>
<sequence>MMQANGIDGNAAFSGGGFMPSQATQPVSDRPSSKNSDARCLVPLTVKQLKDLSRVGESGISIDGNDILLVGMVSKIDNAVSDCTFRVDDGTGWVECTKWIHEHVDSAEVDAISVGMYVRVCGQLKCIQSRRTLHAFSIRPVTDFNEIVNHFIECIYVHLYNIKLRAGGMTTQPQAVNSDFGNSIKGYGYQTNFTSQYSGQYYTDEQIRGVSSRVLQFLRRPACLLSEQYSEGKVIRLVFDEIYSLCVGQGWLSLSHVFSASETGASSDVVARELNVSYDKIRKSLDFLVAEGLVYTTTDDHYKFTDA</sequence>
<evidence type="ECO:0000256" key="6">
    <source>
        <dbReference type="ARBA" id="ARBA00023172"/>
    </source>
</evidence>
<evidence type="ECO:0000256" key="1">
    <source>
        <dbReference type="ARBA" id="ARBA00004123"/>
    </source>
</evidence>
<dbReference type="Proteomes" id="UP001396334">
    <property type="component" value="Unassembled WGS sequence"/>
</dbReference>
<keyword evidence="3" id="KW-0235">DNA replication</keyword>
<gene>
    <name evidence="12" type="ORF">V6N11_040720</name>
</gene>
<keyword evidence="7" id="KW-0234">DNA repair</keyword>
<dbReference type="CDD" id="cd04478">
    <property type="entry name" value="RPA2_DBD_D"/>
    <property type="match status" value="1"/>
</dbReference>
<keyword evidence="5" id="KW-0238">DNA-binding</keyword>
<evidence type="ECO:0000313" key="12">
    <source>
        <dbReference type="EMBL" id="KAK9012681.1"/>
    </source>
</evidence>
<evidence type="ECO:0000256" key="9">
    <source>
        <dbReference type="SAM" id="MobiDB-lite"/>
    </source>
</evidence>
<dbReference type="InterPro" id="IPR014892">
    <property type="entry name" value="RPA_C"/>
</dbReference>
<dbReference type="InterPro" id="IPR004365">
    <property type="entry name" value="NA-bd_OB_tRNA"/>
</dbReference>
<comment type="subcellular location">
    <subcellularLocation>
        <location evidence="1">Nucleus</location>
    </subcellularLocation>
</comment>
<dbReference type="InterPro" id="IPR012340">
    <property type="entry name" value="NA-bd_OB-fold"/>
</dbReference>
<feature type="domain" description="OB" evidence="10">
    <location>
        <begin position="69"/>
        <end position="141"/>
    </location>
</feature>
<evidence type="ECO:0000256" key="2">
    <source>
        <dbReference type="ARBA" id="ARBA00007815"/>
    </source>
</evidence>
<dbReference type="PANTHER" id="PTHR13989:SF16">
    <property type="entry name" value="REPLICATION PROTEIN A2"/>
    <property type="match status" value="1"/>
</dbReference>
<accession>A0ABR2RIQ0</accession>
<name>A0ABR2RIQ0_9ROSI</name>
<dbReference type="Gene3D" id="2.40.50.140">
    <property type="entry name" value="Nucleic acid-binding proteins"/>
    <property type="match status" value="1"/>
</dbReference>
<proteinExistence type="inferred from homology"/>
<dbReference type="Pfam" id="PF01336">
    <property type="entry name" value="tRNA_anti-codon"/>
    <property type="match status" value="1"/>
</dbReference>
<reference evidence="12 13" key="1">
    <citation type="journal article" date="2024" name="G3 (Bethesda)">
        <title>Genome assembly of Hibiscus sabdariffa L. provides insights into metabolisms of medicinal natural products.</title>
        <authorList>
            <person name="Kim T."/>
        </authorList>
    </citation>
    <scope>NUCLEOTIDE SEQUENCE [LARGE SCALE GENOMIC DNA]</scope>
    <source>
        <strain evidence="12">TK-2024</strain>
        <tissue evidence="12">Old leaves</tissue>
    </source>
</reference>
<dbReference type="EMBL" id="JBBPBN010000022">
    <property type="protein sequence ID" value="KAK9012681.1"/>
    <property type="molecule type" value="Genomic_DNA"/>
</dbReference>
<comment type="similarity">
    <text evidence="2">Belongs to the replication factor A protein 2 family.</text>
</comment>
<organism evidence="12 13">
    <name type="scientific">Hibiscus sabdariffa</name>
    <name type="common">roselle</name>
    <dbReference type="NCBI Taxonomy" id="183260"/>
    <lineage>
        <taxon>Eukaryota</taxon>
        <taxon>Viridiplantae</taxon>
        <taxon>Streptophyta</taxon>
        <taxon>Embryophyta</taxon>
        <taxon>Tracheophyta</taxon>
        <taxon>Spermatophyta</taxon>
        <taxon>Magnoliopsida</taxon>
        <taxon>eudicotyledons</taxon>
        <taxon>Gunneridae</taxon>
        <taxon>Pentapetalae</taxon>
        <taxon>rosids</taxon>
        <taxon>malvids</taxon>
        <taxon>Malvales</taxon>
        <taxon>Malvaceae</taxon>
        <taxon>Malvoideae</taxon>
        <taxon>Hibiscus</taxon>
    </lineage>
</organism>
<evidence type="ECO:0000259" key="10">
    <source>
        <dbReference type="Pfam" id="PF01336"/>
    </source>
</evidence>
<keyword evidence="13" id="KW-1185">Reference proteome</keyword>
<dbReference type="PIRSF" id="PIRSF036949">
    <property type="entry name" value="RPA32"/>
    <property type="match status" value="1"/>
</dbReference>
<dbReference type="SUPFAM" id="SSF46785">
    <property type="entry name" value="Winged helix' DNA-binding domain"/>
    <property type="match status" value="1"/>
</dbReference>
<dbReference type="Pfam" id="PF08784">
    <property type="entry name" value="RPA_C"/>
    <property type="match status" value="1"/>
</dbReference>
<feature type="domain" description="Replication protein A C-terminal" evidence="11">
    <location>
        <begin position="260"/>
        <end position="301"/>
    </location>
</feature>
<evidence type="ECO:0000256" key="5">
    <source>
        <dbReference type="ARBA" id="ARBA00023125"/>
    </source>
</evidence>
<dbReference type="InterPro" id="IPR036388">
    <property type="entry name" value="WH-like_DNA-bd_sf"/>
</dbReference>
<dbReference type="Gene3D" id="1.10.10.10">
    <property type="entry name" value="Winged helix-like DNA-binding domain superfamily/Winged helix DNA-binding domain"/>
    <property type="match status" value="1"/>
</dbReference>
<protein>
    <submittedName>
        <fullName evidence="12">Uncharacterized protein</fullName>
    </submittedName>
</protein>
<evidence type="ECO:0000259" key="11">
    <source>
        <dbReference type="Pfam" id="PF08784"/>
    </source>
</evidence>
<feature type="region of interest" description="Disordered" evidence="9">
    <location>
        <begin position="13"/>
        <end position="36"/>
    </location>
</feature>
<comment type="caution">
    <text evidence="12">The sequence shown here is derived from an EMBL/GenBank/DDBJ whole genome shotgun (WGS) entry which is preliminary data.</text>
</comment>
<keyword evidence="8" id="KW-0539">Nucleus</keyword>
<evidence type="ECO:0000256" key="8">
    <source>
        <dbReference type="ARBA" id="ARBA00023242"/>
    </source>
</evidence>
<dbReference type="SUPFAM" id="SSF50249">
    <property type="entry name" value="Nucleic acid-binding proteins"/>
    <property type="match status" value="1"/>
</dbReference>
<dbReference type="InterPro" id="IPR040260">
    <property type="entry name" value="RFA2-like"/>
</dbReference>
<dbReference type="InterPro" id="IPR036390">
    <property type="entry name" value="WH_DNA-bd_sf"/>
</dbReference>
<keyword evidence="4" id="KW-0227">DNA damage</keyword>